<organism evidence="5 6">
    <name type="scientific">Treponema parvum</name>
    <dbReference type="NCBI Taxonomy" id="138851"/>
    <lineage>
        <taxon>Bacteria</taxon>
        <taxon>Pseudomonadati</taxon>
        <taxon>Spirochaetota</taxon>
        <taxon>Spirochaetia</taxon>
        <taxon>Spirochaetales</taxon>
        <taxon>Treponemataceae</taxon>
        <taxon>Treponema</taxon>
    </lineage>
</organism>
<evidence type="ECO:0000256" key="2">
    <source>
        <dbReference type="ARBA" id="ARBA00023125"/>
    </source>
</evidence>
<dbReference type="InterPro" id="IPR036388">
    <property type="entry name" value="WH-like_DNA-bd_sf"/>
</dbReference>
<dbReference type="Gene3D" id="3.40.50.1360">
    <property type="match status" value="1"/>
</dbReference>
<keyword evidence="6" id="KW-1185">Reference proteome</keyword>
<dbReference type="InterPro" id="IPR036390">
    <property type="entry name" value="WH_DNA-bd_sf"/>
</dbReference>
<dbReference type="AlphaFoldDB" id="A0A975F6E9"/>
<dbReference type="SUPFAM" id="SSF100950">
    <property type="entry name" value="NagB/RpiA/CoA transferase-like"/>
    <property type="match status" value="1"/>
</dbReference>
<gene>
    <name evidence="5" type="ORF">HRQ91_07065</name>
</gene>
<dbReference type="PANTHER" id="PTHR30363:SF60">
    <property type="entry name" value="HTH-TYPE TRANSCRIPTIONAL REGULATOR IOLR"/>
    <property type="match status" value="1"/>
</dbReference>
<proteinExistence type="predicted"/>
<protein>
    <submittedName>
        <fullName evidence="5">DeoR/GlpR transcriptional regulator</fullName>
    </submittedName>
</protein>
<dbReference type="GO" id="GO:0003700">
    <property type="term" value="F:DNA-binding transcription factor activity"/>
    <property type="evidence" value="ECO:0007669"/>
    <property type="project" value="InterPro"/>
</dbReference>
<accession>A0A975F6E9</accession>
<evidence type="ECO:0000259" key="4">
    <source>
        <dbReference type="SMART" id="SM00420"/>
    </source>
</evidence>
<evidence type="ECO:0000256" key="1">
    <source>
        <dbReference type="ARBA" id="ARBA00023015"/>
    </source>
</evidence>
<dbReference type="PANTHER" id="PTHR30363">
    <property type="entry name" value="HTH-TYPE TRANSCRIPTIONAL REGULATOR SRLR-RELATED"/>
    <property type="match status" value="1"/>
</dbReference>
<dbReference type="PROSITE" id="PS00894">
    <property type="entry name" value="HTH_DEOR_1"/>
    <property type="match status" value="1"/>
</dbReference>
<sequence>MRPKRIEEIKSYIYQNKTVTLEQLCREFKVSMSTLRRDLEEILQEKDIKKIYGGVTTTKRKELVPFDERNITNQEIKERIAIKAASLVENGDIIFIDSGTTTFHMIEALKEKKDITVITNNLEIIVQAVPYPDIKIISLSGMLSRKTLSFTGMMAAQVLQNYNIGKAFMAATGFSVENGITNSSPPETEIKQTAVQRSQQTYLLADSSKSGVISLMTYCSLDKIDALVTDAQPSNGICDFMNAHGVRIIIAE</sequence>
<dbReference type="InterPro" id="IPR001034">
    <property type="entry name" value="DeoR_HTH"/>
</dbReference>
<dbReference type="KEGG" id="tpav:HRQ91_07065"/>
<reference evidence="5 6" key="1">
    <citation type="journal article" date="2021" name="Microbiol. Resour. Announc.">
        <title>Complete Genome Sequences of Three Human Oral Treponema parvum Isolates.</title>
        <authorList>
            <person name="Zeng H."/>
            <person name="Watt R.M."/>
        </authorList>
    </citation>
    <scope>NUCLEOTIDE SEQUENCE [LARGE SCALE GENOMIC DNA]</scope>
    <source>
        <strain evidence="5 6">ATCC 700770</strain>
    </source>
</reference>
<keyword evidence="2" id="KW-0238">DNA-binding</keyword>
<dbReference type="GO" id="GO:0003677">
    <property type="term" value="F:DNA binding"/>
    <property type="evidence" value="ECO:0007669"/>
    <property type="project" value="UniProtKB-KW"/>
</dbReference>
<dbReference type="SUPFAM" id="SSF46785">
    <property type="entry name" value="Winged helix' DNA-binding domain"/>
    <property type="match status" value="1"/>
</dbReference>
<keyword evidence="1" id="KW-0805">Transcription regulation</keyword>
<dbReference type="InterPro" id="IPR014036">
    <property type="entry name" value="DeoR-like_C"/>
</dbReference>
<dbReference type="Gene3D" id="1.10.10.10">
    <property type="entry name" value="Winged helix-like DNA-binding domain superfamily/Winged helix DNA-binding domain"/>
    <property type="match status" value="1"/>
</dbReference>
<feature type="domain" description="HTH deoR-type" evidence="4">
    <location>
        <begin position="5"/>
        <end position="57"/>
    </location>
</feature>
<dbReference type="Pfam" id="PF00455">
    <property type="entry name" value="DeoRC"/>
    <property type="match status" value="1"/>
</dbReference>
<dbReference type="InterPro" id="IPR018356">
    <property type="entry name" value="Tscrpt_reg_HTH_DeoR_CS"/>
</dbReference>
<dbReference type="SMART" id="SM00420">
    <property type="entry name" value="HTH_DEOR"/>
    <property type="match status" value="1"/>
</dbReference>
<evidence type="ECO:0000256" key="3">
    <source>
        <dbReference type="ARBA" id="ARBA00023163"/>
    </source>
</evidence>
<dbReference type="Pfam" id="PF08220">
    <property type="entry name" value="HTH_DeoR"/>
    <property type="match status" value="1"/>
</dbReference>
<name>A0A975F6E9_9SPIR</name>
<evidence type="ECO:0000313" key="5">
    <source>
        <dbReference type="EMBL" id="QTQ15160.1"/>
    </source>
</evidence>
<dbReference type="SMART" id="SM01134">
    <property type="entry name" value="DeoRC"/>
    <property type="match status" value="1"/>
</dbReference>
<dbReference type="EMBL" id="CP054142">
    <property type="protein sequence ID" value="QTQ15160.1"/>
    <property type="molecule type" value="Genomic_DNA"/>
</dbReference>
<evidence type="ECO:0000313" key="6">
    <source>
        <dbReference type="Proteomes" id="UP000671908"/>
    </source>
</evidence>
<dbReference type="InterPro" id="IPR050313">
    <property type="entry name" value="Carb_Metab_HTH_regulators"/>
</dbReference>
<keyword evidence="3" id="KW-0804">Transcription</keyword>
<dbReference type="Proteomes" id="UP000671908">
    <property type="component" value="Chromosome"/>
</dbReference>
<dbReference type="InterPro" id="IPR037171">
    <property type="entry name" value="NagB/RpiA_transferase-like"/>
</dbReference>